<reference evidence="1" key="1">
    <citation type="journal article" date="2020" name="Nat. Commun.">
        <title>Large-scale genome sequencing of mycorrhizal fungi provides insights into the early evolution of symbiotic traits.</title>
        <authorList>
            <person name="Miyauchi S."/>
            <person name="Kiss E."/>
            <person name="Kuo A."/>
            <person name="Drula E."/>
            <person name="Kohler A."/>
            <person name="Sanchez-Garcia M."/>
            <person name="Morin E."/>
            <person name="Andreopoulos B."/>
            <person name="Barry K.W."/>
            <person name="Bonito G."/>
            <person name="Buee M."/>
            <person name="Carver A."/>
            <person name="Chen C."/>
            <person name="Cichocki N."/>
            <person name="Clum A."/>
            <person name="Culley D."/>
            <person name="Crous P.W."/>
            <person name="Fauchery L."/>
            <person name="Girlanda M."/>
            <person name="Hayes R.D."/>
            <person name="Keri Z."/>
            <person name="LaButti K."/>
            <person name="Lipzen A."/>
            <person name="Lombard V."/>
            <person name="Magnuson J."/>
            <person name="Maillard F."/>
            <person name="Murat C."/>
            <person name="Nolan M."/>
            <person name="Ohm R.A."/>
            <person name="Pangilinan J."/>
            <person name="Pereira M.F."/>
            <person name="Perotto S."/>
            <person name="Peter M."/>
            <person name="Pfister S."/>
            <person name="Riley R."/>
            <person name="Sitrit Y."/>
            <person name="Stielow J.B."/>
            <person name="Szollosi G."/>
            <person name="Zifcakova L."/>
            <person name="Stursova M."/>
            <person name="Spatafora J.W."/>
            <person name="Tedersoo L."/>
            <person name="Vaario L.M."/>
            <person name="Yamada A."/>
            <person name="Yan M."/>
            <person name="Wang P."/>
            <person name="Xu J."/>
            <person name="Bruns T."/>
            <person name="Baldrian P."/>
            <person name="Vilgalys R."/>
            <person name="Dunand C."/>
            <person name="Henrissat B."/>
            <person name="Grigoriev I.V."/>
            <person name="Hibbett D."/>
            <person name="Nagy L.G."/>
            <person name="Martin F.M."/>
        </authorList>
    </citation>
    <scope>NUCLEOTIDE SEQUENCE</scope>
    <source>
        <strain evidence="1">UP504</strain>
    </source>
</reference>
<dbReference type="AlphaFoldDB" id="A0A9P6AKC6"/>
<sequence>MAATSLTGITTENKLDIKSFLDLVLPPAYTNPPTEEKIRVLFAEYLSGIVSIYFPRPVGKKNSRIHVFVQFISPQVAKLVKKMTCGSSNHTPWGWLVGFPTPNGSKRSWPPPSLSPPRHKNLYFSPSSQPVQPTTPSQYMMKSMAPGKVFLKLGTEVREVTIPLYDPDVGPDGSGGVATKSTAAMTATSTFLPRSPHQPRHILRSRTPLAEPRHLHILWWMIPTFIHHPSLGSQITVFYRAFQLNQGQ</sequence>
<name>A0A9P6AKC6_9AGAM</name>
<accession>A0A9P6AKC6</accession>
<dbReference type="EMBL" id="MU129111">
    <property type="protein sequence ID" value="KAF9506416.1"/>
    <property type="molecule type" value="Genomic_DNA"/>
</dbReference>
<dbReference type="Proteomes" id="UP000886523">
    <property type="component" value="Unassembled WGS sequence"/>
</dbReference>
<comment type="caution">
    <text evidence="1">The sequence shown here is derived from an EMBL/GenBank/DDBJ whole genome shotgun (WGS) entry which is preliminary data.</text>
</comment>
<organism evidence="1 2">
    <name type="scientific">Hydnum rufescens UP504</name>
    <dbReference type="NCBI Taxonomy" id="1448309"/>
    <lineage>
        <taxon>Eukaryota</taxon>
        <taxon>Fungi</taxon>
        <taxon>Dikarya</taxon>
        <taxon>Basidiomycota</taxon>
        <taxon>Agaricomycotina</taxon>
        <taxon>Agaricomycetes</taxon>
        <taxon>Cantharellales</taxon>
        <taxon>Hydnaceae</taxon>
        <taxon>Hydnum</taxon>
    </lineage>
</organism>
<keyword evidence="2" id="KW-1185">Reference proteome</keyword>
<evidence type="ECO:0000313" key="1">
    <source>
        <dbReference type="EMBL" id="KAF9506416.1"/>
    </source>
</evidence>
<gene>
    <name evidence="1" type="ORF">BS47DRAFT_1399504</name>
</gene>
<proteinExistence type="predicted"/>
<protein>
    <submittedName>
        <fullName evidence="1">Uncharacterized protein</fullName>
    </submittedName>
</protein>
<evidence type="ECO:0000313" key="2">
    <source>
        <dbReference type="Proteomes" id="UP000886523"/>
    </source>
</evidence>